<organism evidence="2 3">
    <name type="scientific">Elsinoe ampelina</name>
    <dbReference type="NCBI Taxonomy" id="302913"/>
    <lineage>
        <taxon>Eukaryota</taxon>
        <taxon>Fungi</taxon>
        <taxon>Dikarya</taxon>
        <taxon>Ascomycota</taxon>
        <taxon>Pezizomycotina</taxon>
        <taxon>Dothideomycetes</taxon>
        <taxon>Dothideomycetidae</taxon>
        <taxon>Myriangiales</taxon>
        <taxon>Elsinoaceae</taxon>
        <taxon>Elsinoe</taxon>
    </lineage>
</organism>
<dbReference type="Proteomes" id="UP000799538">
    <property type="component" value="Unassembled WGS sequence"/>
</dbReference>
<evidence type="ECO:0000313" key="2">
    <source>
        <dbReference type="EMBL" id="KAF2221437.1"/>
    </source>
</evidence>
<gene>
    <name evidence="2" type="ORF">BDZ85DRAFT_283508</name>
</gene>
<comment type="similarity">
    <text evidence="1">Belongs to the protease inhibitor I9 family.</text>
</comment>
<accession>A0A6A6G6Y5</accession>
<name>A0A6A6G6Y5_9PEZI</name>
<protein>
    <recommendedName>
        <fullName evidence="4">Inhibitor I9 domain-containing protein</fullName>
    </recommendedName>
</protein>
<dbReference type="PANTHER" id="PTHR28288:SF1">
    <property type="entry name" value="INHIBITOR I9 DOMAIN-CONTAINING PROTEIN"/>
    <property type="match status" value="1"/>
</dbReference>
<keyword evidence="3" id="KW-1185">Reference proteome</keyword>
<sequence>MAQAAAPMRSVLVSYPEGTDDSVVEQAKKDIEDAGGKITHTYSIFKGFAAEAPAQVLEVSIATEGVTIEDDQTFTTQNDGN</sequence>
<dbReference type="InterPro" id="IPR037045">
    <property type="entry name" value="S8pro/Inhibitor_I9_sf"/>
</dbReference>
<dbReference type="AlphaFoldDB" id="A0A6A6G6Y5"/>
<evidence type="ECO:0000256" key="1">
    <source>
        <dbReference type="ARBA" id="ARBA00038069"/>
    </source>
</evidence>
<dbReference type="PANTHER" id="PTHR28288">
    <property type="entry name" value="PROTEASE B INHIBITOR 2"/>
    <property type="match status" value="1"/>
</dbReference>
<proteinExistence type="inferred from homology"/>
<evidence type="ECO:0000313" key="3">
    <source>
        <dbReference type="Proteomes" id="UP000799538"/>
    </source>
</evidence>
<dbReference type="EMBL" id="ML992510">
    <property type="protein sequence ID" value="KAF2221437.1"/>
    <property type="molecule type" value="Genomic_DNA"/>
</dbReference>
<dbReference type="OrthoDB" id="3888684at2759"/>
<reference evidence="3" key="1">
    <citation type="journal article" date="2020" name="Stud. Mycol.">
        <title>101 Dothideomycetes genomes: A test case for predicting lifestyles and emergence of pathogens.</title>
        <authorList>
            <person name="Haridas S."/>
            <person name="Albert R."/>
            <person name="Binder M."/>
            <person name="Bloem J."/>
            <person name="LaButti K."/>
            <person name="Salamov A."/>
            <person name="Andreopoulos B."/>
            <person name="Baker S."/>
            <person name="Barry K."/>
            <person name="Bills G."/>
            <person name="Bluhm B."/>
            <person name="Cannon C."/>
            <person name="Castanera R."/>
            <person name="Culley D."/>
            <person name="Daum C."/>
            <person name="Ezra D."/>
            <person name="Gonzalez J."/>
            <person name="Henrissat B."/>
            <person name="Kuo A."/>
            <person name="Liang C."/>
            <person name="Lipzen A."/>
            <person name="Lutzoni F."/>
            <person name="Magnuson J."/>
            <person name="Mondo S."/>
            <person name="Nolan M."/>
            <person name="Ohm R."/>
            <person name="Pangilinan J."/>
            <person name="Park H.-J."/>
            <person name="Ramirez L."/>
            <person name="Alfaro M."/>
            <person name="Sun H."/>
            <person name="Tritt A."/>
            <person name="Yoshinaga Y."/>
            <person name="Zwiers L.-H."/>
            <person name="Turgeon B."/>
            <person name="Goodwin S."/>
            <person name="Spatafora J."/>
            <person name="Crous P."/>
            <person name="Grigoriev I."/>
        </authorList>
    </citation>
    <scope>NUCLEOTIDE SEQUENCE [LARGE SCALE GENOMIC DNA]</scope>
    <source>
        <strain evidence="3">CECT 20119</strain>
    </source>
</reference>
<dbReference type="SUPFAM" id="SSF54897">
    <property type="entry name" value="Protease propeptides/inhibitors"/>
    <property type="match status" value="1"/>
</dbReference>
<dbReference type="Gene3D" id="3.30.70.80">
    <property type="entry name" value="Peptidase S8 propeptide/proteinase inhibitor I9"/>
    <property type="match status" value="1"/>
</dbReference>
<dbReference type="InterPro" id="IPR052471">
    <property type="entry name" value="PBI_I9"/>
</dbReference>
<dbReference type="GO" id="GO:0004866">
    <property type="term" value="F:endopeptidase inhibitor activity"/>
    <property type="evidence" value="ECO:0007669"/>
    <property type="project" value="TreeGrafter"/>
</dbReference>
<evidence type="ECO:0008006" key="4">
    <source>
        <dbReference type="Google" id="ProtNLM"/>
    </source>
</evidence>
<dbReference type="GO" id="GO:0042144">
    <property type="term" value="P:vacuole fusion, non-autophagic"/>
    <property type="evidence" value="ECO:0007669"/>
    <property type="project" value="TreeGrafter"/>
</dbReference>